<dbReference type="EMBL" id="LS423452">
    <property type="protein sequence ID" value="SPS05226.1"/>
    <property type="molecule type" value="Genomic_DNA"/>
</dbReference>
<evidence type="ECO:0000313" key="4">
    <source>
        <dbReference type="EMBL" id="SPS05226.1"/>
    </source>
</evidence>
<dbReference type="AlphaFoldDB" id="A0A2X0SHC9"/>
<comment type="cofactor">
    <cofactor evidence="1">
        <name>Mg(2+)</name>
        <dbReference type="ChEBI" id="CHEBI:18420"/>
    </cofactor>
</comment>
<feature type="domain" description="Nudix hydrolase" evidence="3">
    <location>
        <begin position="2"/>
        <end position="142"/>
    </location>
</feature>
<dbReference type="InterPro" id="IPR015797">
    <property type="entry name" value="NUDIX_hydrolase-like_dom_sf"/>
</dbReference>
<dbReference type="CDD" id="cd04663">
    <property type="entry name" value="NUDIX_Hydrolase"/>
    <property type="match status" value="1"/>
</dbReference>
<dbReference type="InterPro" id="IPR000086">
    <property type="entry name" value="NUDIX_hydrolase_dom"/>
</dbReference>
<dbReference type="GO" id="GO:0016787">
    <property type="term" value="F:hydrolase activity"/>
    <property type="evidence" value="ECO:0007669"/>
    <property type="project" value="UniProtKB-KW"/>
</dbReference>
<dbReference type="PANTHER" id="PTHR43222:SF2">
    <property type="entry name" value="NUDIX HYDROLASE 23, CHLOROPLASTIC"/>
    <property type="match status" value="1"/>
</dbReference>
<gene>
    <name evidence="4" type="ORF">NITFAB_0815</name>
</gene>
<dbReference type="SUPFAM" id="SSF55811">
    <property type="entry name" value="Nudix"/>
    <property type="match status" value="1"/>
</dbReference>
<dbReference type="InterPro" id="IPR020084">
    <property type="entry name" value="NUDIX_hydrolase_CS"/>
</dbReference>
<dbReference type="Pfam" id="PF00293">
    <property type="entry name" value="NUDIX"/>
    <property type="match status" value="1"/>
</dbReference>
<dbReference type="PROSITE" id="PS51462">
    <property type="entry name" value="NUDIX"/>
    <property type="match status" value="1"/>
</dbReference>
<dbReference type="PANTHER" id="PTHR43222">
    <property type="entry name" value="NUDIX HYDROLASE 23"/>
    <property type="match status" value="1"/>
</dbReference>
<protein>
    <recommendedName>
        <fullName evidence="3">Nudix hydrolase domain-containing protein</fullName>
    </recommendedName>
</protein>
<organism evidence="4">
    <name type="scientific">Candidatus Nitrotoga fabula</name>
    <dbReference type="NCBI Taxonomy" id="2182327"/>
    <lineage>
        <taxon>Bacteria</taxon>
        <taxon>Pseudomonadati</taxon>
        <taxon>Pseudomonadota</taxon>
        <taxon>Betaproteobacteria</taxon>
        <taxon>Nitrosomonadales</taxon>
        <taxon>Gallionellaceae</taxon>
        <taxon>Candidatus Nitrotoga</taxon>
    </lineage>
</organism>
<evidence type="ECO:0000259" key="3">
    <source>
        <dbReference type="PROSITE" id="PS51462"/>
    </source>
</evidence>
<reference evidence="4" key="1">
    <citation type="submission" date="2018-05" db="EMBL/GenBank/DDBJ databases">
        <authorList>
            <person name="Lanie J.A."/>
            <person name="Ng W.-L."/>
            <person name="Kazmierczak K.M."/>
            <person name="Andrzejewski T.M."/>
            <person name="Davidsen T.M."/>
            <person name="Wayne K.J."/>
            <person name="Tettelin H."/>
            <person name="Glass J.I."/>
            <person name="Rusch D."/>
            <person name="Podicherti R."/>
            <person name="Tsui H.-C.T."/>
            <person name="Winkler M.E."/>
        </authorList>
    </citation>
    <scope>NUCLEOTIDE SEQUENCE</scope>
    <source>
        <strain evidence="4">KNB</strain>
    </source>
</reference>
<accession>A0A2X0SHC9</accession>
<evidence type="ECO:0000256" key="2">
    <source>
        <dbReference type="ARBA" id="ARBA00022801"/>
    </source>
</evidence>
<dbReference type="PROSITE" id="PS00893">
    <property type="entry name" value="NUDIX_BOX"/>
    <property type="match status" value="1"/>
</dbReference>
<sequence>MIKKQKVVVYAVRSNQLLVFRHVDFSYEEVGIQVPAGSVREGESFADAALRELKEETGFDCFEIVSEIGTDTYDMSPYRSELQERHFFLARTTTDLPERWDSQEDHDNEQEPTRFECFWIPLTQAHVLQSAQSVFISKLVAQHD</sequence>
<proteinExistence type="predicted"/>
<name>A0A2X0SHC9_9PROT</name>
<dbReference type="Gene3D" id="3.90.79.10">
    <property type="entry name" value="Nucleoside Triphosphate Pyrophosphohydrolase"/>
    <property type="match status" value="1"/>
</dbReference>
<keyword evidence="2" id="KW-0378">Hydrolase</keyword>
<evidence type="ECO:0000256" key="1">
    <source>
        <dbReference type="ARBA" id="ARBA00001946"/>
    </source>
</evidence>